<keyword evidence="5" id="KW-0479">Metal-binding</keyword>
<keyword evidence="9" id="KW-0472">Membrane</keyword>
<evidence type="ECO:0000256" key="6">
    <source>
        <dbReference type="ARBA" id="ARBA00022729"/>
    </source>
</evidence>
<comment type="subcellular location">
    <subcellularLocation>
        <location evidence="2">Cell envelope</location>
    </subcellularLocation>
</comment>
<organism evidence="11 12">
    <name type="scientific">Sphingomonas paeninsulae</name>
    <dbReference type="NCBI Taxonomy" id="2319844"/>
    <lineage>
        <taxon>Bacteria</taxon>
        <taxon>Pseudomonadati</taxon>
        <taxon>Pseudomonadota</taxon>
        <taxon>Alphaproteobacteria</taxon>
        <taxon>Sphingomonadales</taxon>
        <taxon>Sphingomonadaceae</taxon>
        <taxon>Sphingomonas</taxon>
    </lineage>
</organism>
<keyword evidence="12" id="KW-1185">Reference proteome</keyword>
<dbReference type="Proteomes" id="UP000276254">
    <property type="component" value="Chromosome"/>
</dbReference>
<dbReference type="RefSeq" id="WP_121154789.1">
    <property type="nucleotide sequence ID" value="NZ_CP032829.1"/>
</dbReference>
<dbReference type="InterPro" id="IPR036280">
    <property type="entry name" value="Multihaem_cyt_sf"/>
</dbReference>
<dbReference type="CDD" id="cd00060">
    <property type="entry name" value="FHA"/>
    <property type="match status" value="1"/>
</dbReference>
<keyword evidence="3" id="KW-0813">Transport</keyword>
<protein>
    <submittedName>
        <fullName evidence="11">Cytochrome C</fullName>
    </submittedName>
</protein>
<comment type="cofactor">
    <cofactor evidence="1">
        <name>heme c</name>
        <dbReference type="ChEBI" id="CHEBI:61717"/>
    </cofactor>
</comment>
<evidence type="ECO:0000313" key="12">
    <source>
        <dbReference type="Proteomes" id="UP000276254"/>
    </source>
</evidence>
<keyword evidence="8" id="KW-0408">Iron</keyword>
<name>A0A494TD74_SPHPE</name>
<keyword evidence="7" id="KW-0249">Electron transport</keyword>
<dbReference type="Gene3D" id="3.90.10.10">
    <property type="entry name" value="Cytochrome C3"/>
    <property type="match status" value="3"/>
</dbReference>
<keyword evidence="9" id="KW-1133">Transmembrane helix</keyword>
<gene>
    <name evidence="11" type="ORF">D3Y57_17905</name>
</gene>
<feature type="transmembrane region" description="Helical" evidence="9">
    <location>
        <begin position="140"/>
        <end position="162"/>
    </location>
</feature>
<dbReference type="InterPro" id="IPR012286">
    <property type="entry name" value="Tetrahaem_cytochrome"/>
</dbReference>
<reference evidence="11 12" key="1">
    <citation type="submission" date="2018-09" db="EMBL/GenBank/DDBJ databases">
        <title>Sphingomonas peninsula sp. nov., isolated from fildes peninsula, Antarctic soil.</title>
        <authorList>
            <person name="Yingchao G."/>
        </authorList>
    </citation>
    <scope>NUCLEOTIDE SEQUENCE [LARGE SCALE GENOMIC DNA]</scope>
    <source>
        <strain evidence="11 12">YZ-8</strain>
    </source>
</reference>
<proteinExistence type="predicted"/>
<keyword evidence="9" id="KW-0812">Transmembrane</keyword>
<keyword evidence="4" id="KW-0349">Heme</keyword>
<evidence type="ECO:0000259" key="10">
    <source>
        <dbReference type="Pfam" id="PF14537"/>
    </source>
</evidence>
<dbReference type="SUPFAM" id="SSF49879">
    <property type="entry name" value="SMAD/FHA domain"/>
    <property type="match status" value="1"/>
</dbReference>
<accession>A0A494TD74</accession>
<dbReference type="AlphaFoldDB" id="A0A494TD74"/>
<dbReference type="OrthoDB" id="7387371at2"/>
<evidence type="ECO:0000256" key="3">
    <source>
        <dbReference type="ARBA" id="ARBA00022448"/>
    </source>
</evidence>
<keyword evidence="6" id="KW-0732">Signal</keyword>
<dbReference type="SUPFAM" id="SSF48695">
    <property type="entry name" value="Multiheme cytochromes"/>
    <property type="match status" value="1"/>
</dbReference>
<dbReference type="Pfam" id="PF14537">
    <property type="entry name" value="Cytochrom_c3_2"/>
    <property type="match status" value="1"/>
</dbReference>
<evidence type="ECO:0000256" key="5">
    <source>
        <dbReference type="ARBA" id="ARBA00022723"/>
    </source>
</evidence>
<dbReference type="PANTHER" id="PTHR35038">
    <property type="entry name" value="DISSIMILATORY SULFITE REDUCTASE SIRA"/>
    <property type="match status" value="1"/>
</dbReference>
<evidence type="ECO:0000256" key="7">
    <source>
        <dbReference type="ARBA" id="ARBA00022982"/>
    </source>
</evidence>
<evidence type="ECO:0000256" key="2">
    <source>
        <dbReference type="ARBA" id="ARBA00004196"/>
    </source>
</evidence>
<evidence type="ECO:0000256" key="8">
    <source>
        <dbReference type="ARBA" id="ARBA00023004"/>
    </source>
</evidence>
<evidence type="ECO:0000313" key="11">
    <source>
        <dbReference type="EMBL" id="AYJ87459.1"/>
    </source>
</evidence>
<dbReference type="Gene3D" id="2.60.200.20">
    <property type="match status" value="1"/>
</dbReference>
<sequence>MTFIVRTVSRTADGRVIIRPTLVDKETIGIGRDATNDIHLADLAVEPFHAAFTRLPGGRVLAQTVGGLGFAVDGRSTKRAEIDANRGAELRFGGHLLTLAMEDGVATISVERTDALSDATGEKDERTVFSLAGLLPGKRLGAWTFLILILAACLAWPVYSWATWHDVKTRPVGFHADKMWSSGPLSQAHRALENNCQSCHEKAFVSVEDNKCVACHIGIHDHADPKRQINAMAPPNFGKRVQNGFKSVFGVPTGQRCVDCHTEHQGAGPMPATAQAFCTDCHATLKSRVTDTKLADVSDFGTAHPQFRPAIVTDSSGAAPIFRRVSLDASPIQSNGLKFPHGTHLSATNGVARMAQTMKSEQGWDNALACKDCHKPTSDGVRFQPVEMERDCQMCHSLAFDRIGGTVRTLRHGQPAQVVADLRAYFRSTGPVRPISLGGVERRRPGNYAASQTSGNYASGLRNYGGGADAAISAVFTKGGACYDCHVVDRTGDANSAGWRVRPVVQPTRFLQKGWFNHEAHKTDKCETCHKAATSETNSPIMLPGITTCRECHGGESSRADVPSSCAMCHSYHIDASAPWRAKRDVSRAKGQGRFVVPAGYLKGAVR</sequence>
<evidence type="ECO:0000256" key="4">
    <source>
        <dbReference type="ARBA" id="ARBA00022617"/>
    </source>
</evidence>
<dbReference type="GO" id="GO:0046872">
    <property type="term" value="F:metal ion binding"/>
    <property type="evidence" value="ECO:0007669"/>
    <property type="project" value="UniProtKB-KW"/>
</dbReference>
<dbReference type="CDD" id="cd08168">
    <property type="entry name" value="Cytochrom_C3"/>
    <property type="match status" value="2"/>
</dbReference>
<dbReference type="EMBL" id="CP032829">
    <property type="protein sequence ID" value="AYJ87459.1"/>
    <property type="molecule type" value="Genomic_DNA"/>
</dbReference>
<feature type="domain" description="Tetrahaem cytochrome" evidence="10">
    <location>
        <begin position="189"/>
        <end position="282"/>
    </location>
</feature>
<dbReference type="KEGG" id="spha:D3Y57_17905"/>
<dbReference type="InterPro" id="IPR008984">
    <property type="entry name" value="SMAD_FHA_dom_sf"/>
</dbReference>
<dbReference type="GO" id="GO:0030313">
    <property type="term" value="C:cell envelope"/>
    <property type="evidence" value="ECO:0007669"/>
    <property type="project" value="UniProtKB-SubCell"/>
</dbReference>
<dbReference type="InterPro" id="IPR051829">
    <property type="entry name" value="Multiheme_Cytochr_ET"/>
</dbReference>
<evidence type="ECO:0000256" key="1">
    <source>
        <dbReference type="ARBA" id="ARBA00001926"/>
    </source>
</evidence>
<evidence type="ECO:0000256" key="9">
    <source>
        <dbReference type="SAM" id="Phobius"/>
    </source>
</evidence>